<evidence type="ECO:0000313" key="3">
    <source>
        <dbReference type="EMBL" id="AXH96267.1"/>
    </source>
</evidence>
<feature type="compositionally biased region" description="Basic and acidic residues" evidence="1">
    <location>
        <begin position="7"/>
        <end position="18"/>
    </location>
</feature>
<evidence type="ECO:0000313" key="4">
    <source>
        <dbReference type="Proteomes" id="UP000253790"/>
    </source>
</evidence>
<gene>
    <name evidence="3" type="ORF">DV701_09135</name>
</gene>
<sequence length="103" mass="10944">MDEDDKVTDGEPGRERGGQHGTGRQPPGEILVPVRRRPDMVRFLVAGGFLGFVVGAFVGRYGPDAPNSSALQELILLGATGLLVGLLLGSAAYLLADRRSSRR</sequence>
<proteinExistence type="predicted"/>
<reference evidence="3 4" key="1">
    <citation type="submission" date="2018-07" db="EMBL/GenBank/DDBJ databases">
        <title>Complete genome sequencing of Ornithinimicrobium sp. AMA3305.</title>
        <authorList>
            <person name="Bae J.-W."/>
        </authorList>
    </citation>
    <scope>NUCLEOTIDE SEQUENCE [LARGE SCALE GENOMIC DNA]</scope>
    <source>
        <strain evidence="3 4">AMA3305</strain>
    </source>
</reference>
<dbReference type="Proteomes" id="UP000253790">
    <property type="component" value="Chromosome"/>
</dbReference>
<feature type="transmembrane region" description="Helical" evidence="2">
    <location>
        <begin position="43"/>
        <end position="62"/>
    </location>
</feature>
<keyword evidence="2" id="KW-1133">Transmembrane helix</keyword>
<name>A0A345NMK9_9MICO</name>
<keyword evidence="2" id="KW-0812">Transmembrane</keyword>
<feature type="region of interest" description="Disordered" evidence="1">
    <location>
        <begin position="1"/>
        <end position="31"/>
    </location>
</feature>
<dbReference type="KEGG" id="orn:DV701_09135"/>
<protein>
    <submittedName>
        <fullName evidence="3">Uncharacterized protein</fullName>
    </submittedName>
</protein>
<dbReference type="AlphaFoldDB" id="A0A345NMK9"/>
<dbReference type="EMBL" id="CP031229">
    <property type="protein sequence ID" value="AXH96267.1"/>
    <property type="molecule type" value="Genomic_DNA"/>
</dbReference>
<evidence type="ECO:0000256" key="1">
    <source>
        <dbReference type="SAM" id="MobiDB-lite"/>
    </source>
</evidence>
<accession>A0A345NMK9</accession>
<keyword evidence="2" id="KW-0472">Membrane</keyword>
<feature type="transmembrane region" description="Helical" evidence="2">
    <location>
        <begin position="74"/>
        <end position="96"/>
    </location>
</feature>
<evidence type="ECO:0000256" key="2">
    <source>
        <dbReference type="SAM" id="Phobius"/>
    </source>
</evidence>
<keyword evidence="4" id="KW-1185">Reference proteome</keyword>
<organism evidence="3 4">
    <name type="scientific">Ornithinimicrobium avium</name>
    <dbReference type="NCBI Taxonomy" id="2283195"/>
    <lineage>
        <taxon>Bacteria</taxon>
        <taxon>Bacillati</taxon>
        <taxon>Actinomycetota</taxon>
        <taxon>Actinomycetes</taxon>
        <taxon>Micrococcales</taxon>
        <taxon>Ornithinimicrobiaceae</taxon>
        <taxon>Ornithinimicrobium</taxon>
    </lineage>
</organism>